<evidence type="ECO:0000256" key="1">
    <source>
        <dbReference type="SAM" id="Phobius"/>
    </source>
</evidence>
<dbReference type="EMBL" id="CP002868">
    <property type="protein sequence ID" value="AEJ18253.1"/>
    <property type="molecule type" value="Genomic_DNA"/>
</dbReference>
<proteinExistence type="predicted"/>
<keyword evidence="1" id="KW-1133">Transmembrane helix</keyword>
<protein>
    <submittedName>
        <fullName evidence="2">Uncharacterized protein</fullName>
    </submittedName>
</protein>
<dbReference type="AlphaFoldDB" id="F8EY94"/>
<keyword evidence="3" id="KW-1185">Reference proteome</keyword>
<gene>
    <name evidence="2" type="ordered locus">Spica_0082</name>
</gene>
<accession>F8EY94</accession>
<dbReference type="HOGENOM" id="CLU_2276213_0_0_12"/>
<keyword evidence="1" id="KW-0472">Membrane</keyword>
<sequence length="102" mass="11262">MTPQQNQPRVIGIICGFISDPIPTTYHTVIFAYIEATGTLTIAANGAVKLLGSNVGIHIENGGRLANSSSTRFTSWGYGYQLNVAVFFNFNIFYLTYFDFII</sequence>
<dbReference type="KEGG" id="scd:Spica_0082"/>
<feature type="transmembrane region" description="Helical" evidence="1">
    <location>
        <begin position="78"/>
        <end position="98"/>
    </location>
</feature>
<evidence type="ECO:0000313" key="3">
    <source>
        <dbReference type="Proteomes" id="UP000000503"/>
    </source>
</evidence>
<keyword evidence="1" id="KW-0812">Transmembrane</keyword>
<dbReference type="Proteomes" id="UP000000503">
    <property type="component" value="Chromosome"/>
</dbReference>
<evidence type="ECO:0000313" key="2">
    <source>
        <dbReference type="EMBL" id="AEJ18253.1"/>
    </source>
</evidence>
<organism evidence="2 3">
    <name type="scientific">Gracilinema caldarium (strain ATCC 51460 / DSM 7334 / H1)</name>
    <name type="common">Treponema caldarium</name>
    <dbReference type="NCBI Taxonomy" id="744872"/>
    <lineage>
        <taxon>Bacteria</taxon>
        <taxon>Pseudomonadati</taxon>
        <taxon>Spirochaetota</taxon>
        <taxon>Spirochaetia</taxon>
        <taxon>Spirochaetales</taxon>
        <taxon>Breznakiellaceae</taxon>
        <taxon>Gracilinema</taxon>
    </lineage>
</organism>
<name>F8EY94_GRAC1</name>
<dbReference type="RefSeq" id="WP_013967566.1">
    <property type="nucleotide sequence ID" value="NC_015732.1"/>
</dbReference>
<reference evidence="3" key="1">
    <citation type="journal article" date="2013" name="Stand. Genomic Sci.">
        <title>Genome sequence of the thermophilic fresh-water bacterium Spirochaeta caldaria type strain (H1(T)), reclassification of Spirochaeta caldaria, Spirochaeta stenostrepta, and Spirochaeta zuelzerae in the genus Treponema as Treponema caldaria comb. nov., Treponema stenostrepta comb. nov., and Treponema zuelzerae comb. nov., and emendation of the genus Treponema.</title>
        <authorList>
            <person name="Abt B."/>
            <person name="Goker M."/>
            <person name="Scheuner C."/>
            <person name="Han C."/>
            <person name="Lu M."/>
            <person name="Misra M."/>
            <person name="Lapidus A."/>
            <person name="Nolan M."/>
            <person name="Lucas S."/>
            <person name="Hammon N."/>
            <person name="Deshpande S."/>
            <person name="Cheng J.F."/>
            <person name="Tapia R."/>
            <person name="Goodwin L.A."/>
            <person name="Pitluck S."/>
            <person name="Liolios K."/>
            <person name="Pagani I."/>
            <person name="Ivanova N."/>
            <person name="Mavromatis K."/>
            <person name="Mikhailova N."/>
            <person name="Huntemann M."/>
            <person name="Pati A."/>
            <person name="Chen A."/>
            <person name="Palaniappan K."/>
            <person name="Land M."/>
            <person name="Hauser L."/>
            <person name="Jeffries C.D."/>
            <person name="Rohde M."/>
            <person name="Spring S."/>
            <person name="Gronow S."/>
            <person name="Detter J.C."/>
            <person name="Bristow J."/>
            <person name="Eisen J.A."/>
            <person name="Markowitz V."/>
            <person name="Hugenholtz P."/>
            <person name="Kyrpides N.C."/>
            <person name="Woyke T."/>
            <person name="Klenk H.P."/>
        </authorList>
    </citation>
    <scope>NUCLEOTIDE SEQUENCE</scope>
    <source>
        <strain evidence="3">ATCC 51460 / DSM 7334 / H1</strain>
    </source>
</reference>